<proteinExistence type="predicted"/>
<comment type="caution">
    <text evidence="1">The sequence shown here is derived from an EMBL/GenBank/DDBJ whole genome shotgun (WGS) entry which is preliminary data.</text>
</comment>
<dbReference type="RefSeq" id="WP_119924820.1">
    <property type="nucleotide sequence ID" value="NZ_QZEY01000001.1"/>
</dbReference>
<protein>
    <submittedName>
        <fullName evidence="1">Uncharacterized protein</fullName>
    </submittedName>
</protein>
<evidence type="ECO:0000313" key="2">
    <source>
        <dbReference type="Proteomes" id="UP000265768"/>
    </source>
</evidence>
<dbReference type="Proteomes" id="UP000265768">
    <property type="component" value="Unassembled WGS sequence"/>
</dbReference>
<organism evidence="1 2">
    <name type="scientific">Bailinhaonella thermotolerans</name>
    <dbReference type="NCBI Taxonomy" id="1070861"/>
    <lineage>
        <taxon>Bacteria</taxon>
        <taxon>Bacillati</taxon>
        <taxon>Actinomycetota</taxon>
        <taxon>Actinomycetes</taxon>
        <taxon>Streptosporangiales</taxon>
        <taxon>Streptosporangiaceae</taxon>
        <taxon>Bailinhaonella</taxon>
    </lineage>
</organism>
<dbReference type="EMBL" id="QZEY01000001">
    <property type="protein sequence ID" value="RJL35847.1"/>
    <property type="molecule type" value="Genomic_DNA"/>
</dbReference>
<gene>
    <name evidence="1" type="ORF">D5H75_03460</name>
</gene>
<reference evidence="1 2" key="1">
    <citation type="submission" date="2018-09" db="EMBL/GenBank/DDBJ databases">
        <title>YIM 75507 draft genome.</title>
        <authorList>
            <person name="Tang S."/>
            <person name="Feng Y."/>
        </authorList>
    </citation>
    <scope>NUCLEOTIDE SEQUENCE [LARGE SCALE GENOMIC DNA]</scope>
    <source>
        <strain evidence="1 2">YIM 75507</strain>
    </source>
</reference>
<accession>A0A3A4AZN3</accession>
<evidence type="ECO:0000313" key="1">
    <source>
        <dbReference type="EMBL" id="RJL35847.1"/>
    </source>
</evidence>
<keyword evidence="2" id="KW-1185">Reference proteome</keyword>
<name>A0A3A4AZN3_9ACTN</name>
<sequence>MAGDAICAIDLWDANESYPPRLRLPEPDHPWSARLLAKTAPFDGLEGWTGLLELYIVRLWDGRAEAVPPDDRLG</sequence>
<dbReference type="AlphaFoldDB" id="A0A3A4AZN3"/>